<keyword evidence="6" id="KW-0963">Cytoplasm</keyword>
<dbReference type="InterPro" id="IPR013960">
    <property type="entry name" value="DASH_Duo1"/>
</dbReference>
<keyword evidence="15" id="KW-0131">Cell cycle</keyword>
<feature type="region of interest" description="Disordered" evidence="19">
    <location>
        <begin position="1"/>
        <end position="41"/>
    </location>
</feature>
<evidence type="ECO:0000256" key="17">
    <source>
        <dbReference type="ARBA" id="ARBA00044152"/>
    </source>
</evidence>
<evidence type="ECO:0000256" key="12">
    <source>
        <dbReference type="ARBA" id="ARBA00023054"/>
    </source>
</evidence>
<evidence type="ECO:0000256" key="10">
    <source>
        <dbReference type="ARBA" id="ARBA00022829"/>
    </source>
</evidence>
<feature type="region of interest" description="Disordered" evidence="19">
    <location>
        <begin position="130"/>
        <end position="239"/>
    </location>
</feature>
<dbReference type="GO" id="GO:0007059">
    <property type="term" value="P:chromosome segregation"/>
    <property type="evidence" value="ECO:0007669"/>
    <property type="project" value="UniProtKB-KW"/>
</dbReference>
<dbReference type="GO" id="GO:0005874">
    <property type="term" value="C:microtubule"/>
    <property type="evidence" value="ECO:0007669"/>
    <property type="project" value="UniProtKB-KW"/>
</dbReference>
<dbReference type="PANTHER" id="PTHR28216">
    <property type="entry name" value="DASH COMPLEX SUBUNIT DUO1"/>
    <property type="match status" value="1"/>
</dbReference>
<evidence type="ECO:0000256" key="1">
    <source>
        <dbReference type="ARBA" id="ARBA00004123"/>
    </source>
</evidence>
<dbReference type="Proteomes" id="UP001151518">
    <property type="component" value="Unassembled WGS sequence"/>
</dbReference>
<evidence type="ECO:0000256" key="16">
    <source>
        <dbReference type="ARBA" id="ARBA00023328"/>
    </source>
</evidence>
<feature type="compositionally biased region" description="Gly residues" evidence="19">
    <location>
        <begin position="210"/>
        <end position="222"/>
    </location>
</feature>
<keyword evidence="9" id="KW-0498">Mitosis</keyword>
<comment type="subcellular location">
    <subcellularLocation>
        <location evidence="3">Chromosome</location>
        <location evidence="3">Centromere</location>
        <location evidence="3">Kinetochore</location>
    </subcellularLocation>
    <subcellularLocation>
        <location evidence="2">Cytoplasm</location>
        <location evidence="2">Cytoskeleton</location>
        <location evidence="2">Spindle</location>
    </subcellularLocation>
    <subcellularLocation>
        <location evidence="1">Nucleus</location>
    </subcellularLocation>
</comment>
<evidence type="ECO:0000256" key="11">
    <source>
        <dbReference type="ARBA" id="ARBA00022838"/>
    </source>
</evidence>
<sequence>MSFKQSPKSGNNDANDDLNRFETREENDHRPDGEQEEDKVSVDIELEELRRVRRALSKMNQGIENVQHQIKYFNSNVSQTTQLLDIWVRILSQTAHNQAFVANEDWQGGSMDSAKLEGLIRRDRERQEEANRRLREAEQQKAREVAEAKERERQRAELAAAAGTDTGNAQKGGGPLRQQAHTRSAGLFPGRRHLQPGGSTRVGAGRGREGAGASGLRGGRGRGSSIPPPTTGSRIPPRR</sequence>
<evidence type="ECO:0000256" key="8">
    <source>
        <dbReference type="ARBA" id="ARBA00022701"/>
    </source>
</evidence>
<keyword evidence="11" id="KW-0995">Kinetochore</keyword>
<evidence type="ECO:0000256" key="9">
    <source>
        <dbReference type="ARBA" id="ARBA00022776"/>
    </source>
</evidence>
<dbReference type="PANTHER" id="PTHR28216:SF1">
    <property type="entry name" value="DASH COMPLEX SUBUNIT DUO1"/>
    <property type="match status" value="1"/>
</dbReference>
<evidence type="ECO:0000256" key="3">
    <source>
        <dbReference type="ARBA" id="ARBA00004629"/>
    </source>
</evidence>
<keyword evidence="8" id="KW-0493">Microtubule</keyword>
<dbReference type="EMBL" id="JANBTW010000024">
    <property type="protein sequence ID" value="KAJ2678141.1"/>
    <property type="molecule type" value="Genomic_DNA"/>
</dbReference>
<dbReference type="GO" id="GO:0000278">
    <property type="term" value="P:mitotic cell cycle"/>
    <property type="evidence" value="ECO:0007669"/>
    <property type="project" value="InterPro"/>
</dbReference>
<dbReference type="OrthoDB" id="5599235at2759"/>
<evidence type="ECO:0000256" key="15">
    <source>
        <dbReference type="ARBA" id="ARBA00023306"/>
    </source>
</evidence>
<feature type="compositionally biased region" description="Basic and acidic residues" evidence="19">
    <location>
        <begin position="130"/>
        <end position="156"/>
    </location>
</feature>
<keyword evidence="10" id="KW-0159">Chromosome partition</keyword>
<accession>A0A9W8KYX1</accession>
<evidence type="ECO:0000256" key="14">
    <source>
        <dbReference type="ARBA" id="ARBA00023242"/>
    </source>
</evidence>
<feature type="compositionally biased region" description="Polar residues" evidence="19">
    <location>
        <begin position="1"/>
        <end position="13"/>
    </location>
</feature>
<comment type="caution">
    <text evidence="20">The sequence shown here is derived from an EMBL/GenBank/DDBJ whole genome shotgun (WGS) entry which is preliminary data.</text>
</comment>
<keyword evidence="16" id="KW-0137">Centromere</keyword>
<evidence type="ECO:0000256" key="6">
    <source>
        <dbReference type="ARBA" id="ARBA00022490"/>
    </source>
</evidence>
<proteinExistence type="inferred from homology"/>
<evidence type="ECO:0000256" key="5">
    <source>
        <dbReference type="ARBA" id="ARBA00022454"/>
    </source>
</evidence>
<keyword evidence="13" id="KW-0206">Cytoskeleton</keyword>
<reference evidence="20" key="1">
    <citation type="submission" date="2022-07" db="EMBL/GenBank/DDBJ databases">
        <title>Phylogenomic reconstructions and comparative analyses of Kickxellomycotina fungi.</title>
        <authorList>
            <person name="Reynolds N.K."/>
            <person name="Stajich J.E."/>
            <person name="Barry K."/>
            <person name="Grigoriev I.V."/>
            <person name="Crous P."/>
            <person name="Smith M.E."/>
        </authorList>
    </citation>
    <scope>NUCLEOTIDE SEQUENCE</scope>
    <source>
        <strain evidence="20">NRRL 3115</strain>
    </source>
</reference>
<evidence type="ECO:0000256" key="19">
    <source>
        <dbReference type="SAM" id="MobiDB-lite"/>
    </source>
</evidence>
<evidence type="ECO:0000256" key="7">
    <source>
        <dbReference type="ARBA" id="ARBA00022618"/>
    </source>
</evidence>
<evidence type="ECO:0000256" key="2">
    <source>
        <dbReference type="ARBA" id="ARBA00004186"/>
    </source>
</evidence>
<dbReference type="GO" id="GO:0042729">
    <property type="term" value="C:DASH complex"/>
    <property type="evidence" value="ECO:0007669"/>
    <property type="project" value="InterPro"/>
</dbReference>
<keyword evidence="5" id="KW-0158">Chromosome</keyword>
<gene>
    <name evidence="20" type="ORF">GGI25_002645</name>
</gene>
<name>A0A9W8KYX1_9FUNG</name>
<feature type="compositionally biased region" description="Basic and acidic residues" evidence="19">
    <location>
        <begin position="17"/>
        <end position="41"/>
    </location>
</feature>
<dbReference type="GO" id="GO:0072686">
    <property type="term" value="C:mitotic spindle"/>
    <property type="evidence" value="ECO:0007669"/>
    <property type="project" value="InterPro"/>
</dbReference>
<evidence type="ECO:0000256" key="4">
    <source>
        <dbReference type="ARBA" id="ARBA00005366"/>
    </source>
</evidence>
<organism evidence="20 21">
    <name type="scientific">Coemansia spiralis</name>
    <dbReference type="NCBI Taxonomy" id="417178"/>
    <lineage>
        <taxon>Eukaryota</taxon>
        <taxon>Fungi</taxon>
        <taxon>Fungi incertae sedis</taxon>
        <taxon>Zoopagomycota</taxon>
        <taxon>Kickxellomycotina</taxon>
        <taxon>Kickxellomycetes</taxon>
        <taxon>Kickxellales</taxon>
        <taxon>Kickxellaceae</taxon>
        <taxon>Coemansia</taxon>
    </lineage>
</organism>
<comment type="similarity">
    <text evidence="4">Belongs to the DASH complex DUO1 family.</text>
</comment>
<evidence type="ECO:0000313" key="21">
    <source>
        <dbReference type="Proteomes" id="UP001151518"/>
    </source>
</evidence>
<evidence type="ECO:0000313" key="20">
    <source>
        <dbReference type="EMBL" id="KAJ2678141.1"/>
    </source>
</evidence>
<evidence type="ECO:0000256" key="18">
    <source>
        <dbReference type="ARBA" id="ARBA00044358"/>
    </source>
</evidence>
<dbReference type="Pfam" id="PF08651">
    <property type="entry name" value="DASH_Duo1"/>
    <property type="match status" value="1"/>
</dbReference>
<keyword evidence="14" id="KW-0539">Nucleus</keyword>
<keyword evidence="12" id="KW-0175">Coiled coil</keyword>
<protein>
    <recommendedName>
        <fullName evidence="17">DASH complex subunit DUO1</fullName>
    </recommendedName>
    <alternativeName>
        <fullName evidence="18">Outer kinetochore protein DUO1</fullName>
    </alternativeName>
</protein>
<keyword evidence="7" id="KW-0132">Cell division</keyword>
<evidence type="ECO:0000256" key="13">
    <source>
        <dbReference type="ARBA" id="ARBA00023212"/>
    </source>
</evidence>
<dbReference type="AlphaFoldDB" id="A0A9W8KYX1"/>
<dbReference type="GO" id="GO:0051301">
    <property type="term" value="P:cell division"/>
    <property type="evidence" value="ECO:0007669"/>
    <property type="project" value="UniProtKB-KW"/>
</dbReference>